<dbReference type="EMBL" id="MK500328">
    <property type="protein sequence ID" value="QBK85875.1"/>
    <property type="molecule type" value="Genomic_DNA"/>
</dbReference>
<gene>
    <name evidence="1" type="ORF">LCMAC101_04700</name>
</gene>
<sequence>MGIEESRHSGAYNDPETGKDYSWTIDLKEDGSSWYRSSYDNNNKGISGPLPKDMLQKFLEDGKEIEDPVAFRIDFERFYK</sequence>
<protein>
    <submittedName>
        <fullName evidence="1">Uncharacterized protein</fullName>
    </submittedName>
</protein>
<name>A0A481YSX5_9VIRU</name>
<reference evidence="1" key="1">
    <citation type="journal article" date="2019" name="MBio">
        <title>Virus Genomes from Deep Sea Sediments Expand the Ocean Megavirome and Support Independent Origins of Viral Gigantism.</title>
        <authorList>
            <person name="Backstrom D."/>
            <person name="Yutin N."/>
            <person name="Jorgensen S.L."/>
            <person name="Dharamshi J."/>
            <person name="Homa F."/>
            <person name="Zaremba-Niedwiedzka K."/>
            <person name="Spang A."/>
            <person name="Wolf Y.I."/>
            <person name="Koonin E.V."/>
            <person name="Ettema T.J."/>
        </authorList>
    </citation>
    <scope>NUCLEOTIDE SEQUENCE</scope>
</reference>
<accession>A0A481YSX5</accession>
<evidence type="ECO:0000313" key="1">
    <source>
        <dbReference type="EMBL" id="QBK85875.1"/>
    </source>
</evidence>
<organism evidence="1">
    <name type="scientific">Marseillevirus LCMAC101</name>
    <dbReference type="NCBI Taxonomy" id="2506602"/>
    <lineage>
        <taxon>Viruses</taxon>
        <taxon>Varidnaviria</taxon>
        <taxon>Bamfordvirae</taxon>
        <taxon>Nucleocytoviricota</taxon>
        <taxon>Megaviricetes</taxon>
        <taxon>Pimascovirales</taxon>
        <taxon>Pimascovirales incertae sedis</taxon>
        <taxon>Marseilleviridae</taxon>
    </lineage>
</organism>
<proteinExistence type="predicted"/>